<evidence type="ECO:0000256" key="4">
    <source>
        <dbReference type="ARBA" id="ARBA00022559"/>
    </source>
</evidence>
<comment type="similarity">
    <text evidence="10">Belongs to the peroxiredoxin family. BCP/PrxQ subfamily.</text>
</comment>
<dbReference type="CDD" id="cd03017">
    <property type="entry name" value="PRX_BCP"/>
    <property type="match status" value="1"/>
</dbReference>
<evidence type="ECO:0000256" key="6">
    <source>
        <dbReference type="ARBA" id="ARBA00023002"/>
    </source>
</evidence>
<evidence type="ECO:0000256" key="5">
    <source>
        <dbReference type="ARBA" id="ARBA00022862"/>
    </source>
</evidence>
<dbReference type="InterPro" id="IPR024706">
    <property type="entry name" value="Peroxiredoxin_AhpC-typ"/>
</dbReference>
<dbReference type="PROSITE" id="PS51352">
    <property type="entry name" value="THIOREDOXIN_2"/>
    <property type="match status" value="1"/>
</dbReference>
<comment type="subunit">
    <text evidence="2">Monomer.</text>
</comment>
<evidence type="ECO:0000259" key="14">
    <source>
        <dbReference type="PROSITE" id="PS51352"/>
    </source>
</evidence>
<dbReference type="InterPro" id="IPR013766">
    <property type="entry name" value="Thioredoxin_domain"/>
</dbReference>
<dbReference type="PIRSF" id="PIRSF000239">
    <property type="entry name" value="AHPC"/>
    <property type="match status" value="1"/>
</dbReference>
<dbReference type="FunFam" id="3.40.30.10:FF:000007">
    <property type="entry name" value="Thioredoxin-dependent thiol peroxidase"/>
    <property type="match status" value="1"/>
</dbReference>
<dbReference type="GO" id="GO:0034599">
    <property type="term" value="P:cellular response to oxidative stress"/>
    <property type="evidence" value="ECO:0007669"/>
    <property type="project" value="TreeGrafter"/>
</dbReference>
<evidence type="ECO:0000256" key="9">
    <source>
        <dbReference type="ARBA" id="ARBA00032824"/>
    </source>
</evidence>
<dbReference type="Gene3D" id="3.40.30.10">
    <property type="entry name" value="Glutaredoxin"/>
    <property type="match status" value="1"/>
</dbReference>
<dbReference type="HOGENOM" id="CLU_042529_14_1_11"/>
<evidence type="ECO:0000256" key="1">
    <source>
        <dbReference type="ARBA" id="ARBA00003330"/>
    </source>
</evidence>
<dbReference type="PATRIC" id="fig|446465.5.peg.819"/>
<dbReference type="KEGG" id="bfa:Bfae_08280"/>
<dbReference type="eggNOG" id="COG1225">
    <property type="taxonomic scope" value="Bacteria"/>
</dbReference>
<dbReference type="STRING" id="446465.Bfae_08280"/>
<accession>C7M9Y8</accession>
<dbReference type="GO" id="GO:0045454">
    <property type="term" value="P:cell redox homeostasis"/>
    <property type="evidence" value="ECO:0007669"/>
    <property type="project" value="TreeGrafter"/>
</dbReference>
<dbReference type="OrthoDB" id="9812811at2"/>
<reference evidence="15 16" key="1">
    <citation type="journal article" date="2009" name="Stand. Genomic Sci.">
        <title>Complete genome sequence of Brachybacterium faecium type strain (Schefferle 6-10).</title>
        <authorList>
            <person name="Lapidus A."/>
            <person name="Pukall R."/>
            <person name="Labuttii K."/>
            <person name="Copeland A."/>
            <person name="Del Rio T.G."/>
            <person name="Nolan M."/>
            <person name="Chen F."/>
            <person name="Lucas S."/>
            <person name="Tice H."/>
            <person name="Cheng J.F."/>
            <person name="Bruce D."/>
            <person name="Goodwin L."/>
            <person name="Pitluck S."/>
            <person name="Rohde M."/>
            <person name="Goker M."/>
            <person name="Pati A."/>
            <person name="Ivanova N."/>
            <person name="Mavrommatis K."/>
            <person name="Chen A."/>
            <person name="Palaniappan K."/>
            <person name="D'haeseleer P."/>
            <person name="Chain P."/>
            <person name="Bristow J."/>
            <person name="Eisen J.A."/>
            <person name="Markowitz V."/>
            <person name="Hugenholtz P."/>
            <person name="Kyrpides N.C."/>
            <person name="Klenk H.P."/>
        </authorList>
    </citation>
    <scope>NUCLEOTIDE SEQUENCE [LARGE SCALE GENOMIC DNA]</scope>
    <source>
        <strain evidence="16">ATCC 43885 / DSM 4810 / JCM 11609 / LMG 19847 / NBRC 14762 / NCIMB 9860 / 6-10</strain>
    </source>
</reference>
<evidence type="ECO:0000313" key="16">
    <source>
        <dbReference type="Proteomes" id="UP000001919"/>
    </source>
</evidence>
<dbReference type="Proteomes" id="UP000001919">
    <property type="component" value="Chromosome"/>
</dbReference>
<feature type="domain" description="Thioredoxin" evidence="14">
    <location>
        <begin position="5"/>
        <end position="157"/>
    </location>
</feature>
<dbReference type="PANTHER" id="PTHR42801:SF4">
    <property type="entry name" value="AHPC_TSA FAMILY PROTEIN"/>
    <property type="match status" value="1"/>
</dbReference>
<dbReference type="InterPro" id="IPR050924">
    <property type="entry name" value="Peroxiredoxin_BCP/PrxQ"/>
</dbReference>
<evidence type="ECO:0000256" key="10">
    <source>
        <dbReference type="ARBA" id="ARBA00038489"/>
    </source>
</evidence>
<proteinExistence type="inferred from homology"/>
<evidence type="ECO:0000313" key="15">
    <source>
        <dbReference type="EMBL" id="ACU84682.1"/>
    </source>
</evidence>
<dbReference type="GO" id="GO:0005737">
    <property type="term" value="C:cytoplasm"/>
    <property type="evidence" value="ECO:0007669"/>
    <property type="project" value="TreeGrafter"/>
</dbReference>
<dbReference type="PANTHER" id="PTHR42801">
    <property type="entry name" value="THIOREDOXIN-DEPENDENT PEROXIDE REDUCTASE"/>
    <property type="match status" value="1"/>
</dbReference>
<keyword evidence="4" id="KW-0575">Peroxidase</keyword>
<evidence type="ECO:0000256" key="8">
    <source>
        <dbReference type="ARBA" id="ARBA00023284"/>
    </source>
</evidence>
<evidence type="ECO:0000256" key="12">
    <source>
        <dbReference type="ARBA" id="ARBA00049091"/>
    </source>
</evidence>
<dbReference type="SUPFAM" id="SSF52833">
    <property type="entry name" value="Thioredoxin-like"/>
    <property type="match status" value="1"/>
</dbReference>
<dbReference type="InterPro" id="IPR036249">
    <property type="entry name" value="Thioredoxin-like_sf"/>
</dbReference>
<dbReference type="EMBL" id="CP001643">
    <property type="protein sequence ID" value="ACU84682.1"/>
    <property type="molecule type" value="Genomic_DNA"/>
</dbReference>
<comment type="function">
    <text evidence="1">Thiol-specific peroxidase that catalyzes the reduction of hydrogen peroxide and organic hydroperoxides to water and alcohols, respectively. Plays a role in cell protection against oxidative stress by detoxifying peroxides and as sensor of hydrogen peroxide-mediated signaling events.</text>
</comment>
<dbReference type="Pfam" id="PF00578">
    <property type="entry name" value="AhpC-TSA"/>
    <property type="match status" value="1"/>
</dbReference>
<feature type="active site" description="Cysteine sulfenic acid (-SOH) intermediate; for peroxidase activity" evidence="13">
    <location>
        <position position="47"/>
    </location>
</feature>
<evidence type="ECO:0000256" key="13">
    <source>
        <dbReference type="PIRSR" id="PIRSR000239-1"/>
    </source>
</evidence>
<protein>
    <recommendedName>
        <fullName evidence="3">thioredoxin-dependent peroxiredoxin</fullName>
        <ecNumber evidence="3">1.11.1.24</ecNumber>
    </recommendedName>
    <alternativeName>
        <fullName evidence="11">Bacterioferritin comigratory protein</fullName>
    </alternativeName>
    <alternativeName>
        <fullName evidence="9">Thioredoxin peroxidase</fullName>
    </alternativeName>
</protein>
<keyword evidence="6" id="KW-0560">Oxidoreductase</keyword>
<evidence type="ECO:0000256" key="3">
    <source>
        <dbReference type="ARBA" id="ARBA00013017"/>
    </source>
</evidence>
<name>C7M9Y8_BRAFD</name>
<dbReference type="EC" id="1.11.1.24" evidence="3"/>
<keyword evidence="16" id="KW-1185">Reference proteome</keyword>
<evidence type="ECO:0000256" key="2">
    <source>
        <dbReference type="ARBA" id="ARBA00011245"/>
    </source>
</evidence>
<evidence type="ECO:0000256" key="7">
    <source>
        <dbReference type="ARBA" id="ARBA00023157"/>
    </source>
</evidence>
<dbReference type="GO" id="GO:0008379">
    <property type="term" value="F:thioredoxin peroxidase activity"/>
    <property type="evidence" value="ECO:0007669"/>
    <property type="project" value="TreeGrafter"/>
</dbReference>
<keyword evidence="7" id="KW-1015">Disulfide bond</keyword>
<keyword evidence="5" id="KW-0049">Antioxidant</keyword>
<dbReference type="InterPro" id="IPR000866">
    <property type="entry name" value="AhpC/TSA"/>
</dbReference>
<comment type="catalytic activity">
    <reaction evidence="12">
        <text>a hydroperoxide + [thioredoxin]-dithiol = an alcohol + [thioredoxin]-disulfide + H2O</text>
        <dbReference type="Rhea" id="RHEA:62620"/>
        <dbReference type="Rhea" id="RHEA-COMP:10698"/>
        <dbReference type="Rhea" id="RHEA-COMP:10700"/>
        <dbReference type="ChEBI" id="CHEBI:15377"/>
        <dbReference type="ChEBI" id="CHEBI:29950"/>
        <dbReference type="ChEBI" id="CHEBI:30879"/>
        <dbReference type="ChEBI" id="CHEBI:35924"/>
        <dbReference type="ChEBI" id="CHEBI:50058"/>
        <dbReference type="EC" id="1.11.1.24"/>
    </reaction>
</comment>
<sequence>MPQQLSPGDRAPDLDLADTRGDRVTLADLHGRRTVVYFYPKAFTPGCTTEACDFRDHESALDERGYRILGISADTPDTLADFATTYELPFTLLSDPDSRTARAWGAWGEREIAGERSEGPLRSTIVLDEDGVVLAADYAVGAAGHVATLIDTLGSRP</sequence>
<keyword evidence="8" id="KW-0676">Redox-active center</keyword>
<organism evidence="15 16">
    <name type="scientific">Brachybacterium faecium (strain ATCC 43885 / DSM 4810 / JCM 11609 / LMG 19847 / NBRC 14762 / NCIMB 9860 / 6-10)</name>
    <dbReference type="NCBI Taxonomy" id="446465"/>
    <lineage>
        <taxon>Bacteria</taxon>
        <taxon>Bacillati</taxon>
        <taxon>Actinomycetota</taxon>
        <taxon>Actinomycetes</taxon>
        <taxon>Micrococcales</taxon>
        <taxon>Dermabacteraceae</taxon>
        <taxon>Brachybacterium</taxon>
    </lineage>
</organism>
<evidence type="ECO:0000256" key="11">
    <source>
        <dbReference type="ARBA" id="ARBA00041373"/>
    </source>
</evidence>
<gene>
    <name evidence="15" type="ordered locus">Bfae_08280</name>
</gene>
<dbReference type="AlphaFoldDB" id="C7M9Y8"/>